<reference evidence="2" key="1">
    <citation type="submission" date="2020-05" db="EMBL/GenBank/DDBJ databases">
        <authorList>
            <person name="Chiriac C."/>
            <person name="Salcher M."/>
            <person name="Ghai R."/>
            <person name="Kavagutti S V."/>
        </authorList>
    </citation>
    <scope>NUCLEOTIDE SEQUENCE</scope>
</reference>
<accession>A0A6J7N263</accession>
<sequence length="428" mass="47291">MSLTFDEHRVEDASGIVTRDHAHNLGQAGIGVDLDDHEVRPERERCARELIGFGSEASTSGGRDFGPRLRDRRGSLHVERPCRLVEHDVVDARFEQGRSELACLVDHLAGRDVYRRTTGLERLRRARAAAFRHQLGVALDERDVLHGDTGLITHQHRERRGVALPVRERTGVDRGLSFGADDDLAPLRGSGSGAGGDLDVDRHTDAQLLDRAGGPPSGLLGPQRVVGCVLEHEIERRLVVAGVVHRADRGGVRERVLRDEVLAPHRDRVHADLGCEQIHGPFDGRRCLRSPRAAERDHGRRVGDHRLRGGLDRGNGVHPRRHHMGEERQEPAIHAVRTGTAHHLDAIRLDRAVSRATDGQLLHLIAAVGRADHGLGAGLGPTHWAPVAARQLGQQRFFGREFHLQPEPATYVGRDHVARLGRQPVYLL</sequence>
<feature type="region of interest" description="Disordered" evidence="1">
    <location>
        <begin position="287"/>
        <end position="326"/>
    </location>
</feature>
<feature type="compositionally biased region" description="Basic and acidic residues" evidence="1">
    <location>
        <begin position="287"/>
        <end position="311"/>
    </location>
</feature>
<dbReference type="EMBL" id="CAFBOS010000030">
    <property type="protein sequence ID" value="CAB4986248.1"/>
    <property type="molecule type" value="Genomic_DNA"/>
</dbReference>
<dbReference type="AlphaFoldDB" id="A0A6J7N263"/>
<proteinExistence type="predicted"/>
<organism evidence="2">
    <name type="scientific">freshwater metagenome</name>
    <dbReference type="NCBI Taxonomy" id="449393"/>
    <lineage>
        <taxon>unclassified sequences</taxon>
        <taxon>metagenomes</taxon>
        <taxon>ecological metagenomes</taxon>
    </lineage>
</organism>
<evidence type="ECO:0000313" key="2">
    <source>
        <dbReference type="EMBL" id="CAB4986248.1"/>
    </source>
</evidence>
<evidence type="ECO:0000256" key="1">
    <source>
        <dbReference type="SAM" id="MobiDB-lite"/>
    </source>
</evidence>
<gene>
    <name evidence="2" type="ORF">UFOPK3967_00702</name>
</gene>
<name>A0A6J7N263_9ZZZZ</name>
<protein>
    <submittedName>
        <fullName evidence="2">Unannotated protein</fullName>
    </submittedName>
</protein>